<accession>A0A5C7JA31</accession>
<dbReference type="EMBL" id="SSDS01000047">
    <property type="protein sequence ID" value="TXG77376.1"/>
    <property type="molecule type" value="Genomic_DNA"/>
</dbReference>
<evidence type="ECO:0000313" key="1">
    <source>
        <dbReference type="EMBL" id="TXG77376.1"/>
    </source>
</evidence>
<reference evidence="1 2" key="1">
    <citation type="submission" date="2018-09" db="EMBL/GenBank/DDBJ databases">
        <title>Metagenome Assembled Genomes from an Advanced Water Purification Facility.</title>
        <authorList>
            <person name="Stamps B.W."/>
            <person name="Spear J.R."/>
        </authorList>
    </citation>
    <scope>NUCLEOTIDE SEQUENCE [LARGE SCALE GENOMIC DNA]</scope>
    <source>
        <strain evidence="1">Bin_63_2</strain>
    </source>
</reference>
<sequence>MMKIADIQAGNQVILDSCNTEAGRDKLASKLADYTNQLMGFGLDKTAATGSFIRDHIREVSFTNRIIPPRDITPAECQIGLESDANLVKIEFMEPESPGALRVSYRGTPETSFIRAPRYATPFYTIMSKIVEKHEDELMVYRDMPLTKIVEDQIIKDMQYVFDRQNLLHFEACVQEAQRLAYGGTVTAMRASTYATALKVSVIKGRNAQLAAVDDFTVRPILKTDINDLGKLLSQFNRETDPTKGTARQLVMDKILMTETDFRDVNAWTLQDLGDRVASDVVENGWRFKALVGTNYIVTNKTQVLKPGNVYGFAPPEFMGNNYVLQRAKFYVDKVINVIKWVSWMKVGFSIGNIMSIVKLELYGGNVAPGTLLNSPDTNHEYVKPVREKDMFRNINKVDDGSTVGTVSIY</sequence>
<dbReference type="Proteomes" id="UP000321026">
    <property type="component" value="Unassembled WGS sequence"/>
</dbReference>
<evidence type="ECO:0000313" key="2">
    <source>
        <dbReference type="Proteomes" id="UP000321026"/>
    </source>
</evidence>
<comment type="caution">
    <text evidence="1">The sequence shown here is derived from an EMBL/GenBank/DDBJ whole genome shotgun (WGS) entry which is preliminary data.</text>
</comment>
<proteinExistence type="predicted"/>
<name>A0A5C7JA31_9BACT</name>
<gene>
    <name evidence="1" type="ORF">E6Q11_02850</name>
</gene>
<evidence type="ECO:0008006" key="3">
    <source>
        <dbReference type="Google" id="ProtNLM"/>
    </source>
</evidence>
<organism evidence="1 2">
    <name type="scientific">Candidatus Dojkabacteria bacterium</name>
    <dbReference type="NCBI Taxonomy" id="2099670"/>
    <lineage>
        <taxon>Bacteria</taxon>
        <taxon>Candidatus Dojkabacteria</taxon>
    </lineage>
</organism>
<protein>
    <recommendedName>
        <fullName evidence="3">Phage major capsid protein</fullName>
    </recommendedName>
</protein>
<dbReference type="AlphaFoldDB" id="A0A5C7JA31"/>